<dbReference type="RefSeq" id="WP_200350049.1">
    <property type="nucleotide sequence ID" value="NZ_BAABHZ010000005.1"/>
</dbReference>
<gene>
    <name evidence="1" type="ORF">JIN84_05620</name>
</gene>
<evidence type="ECO:0000313" key="2">
    <source>
        <dbReference type="Proteomes" id="UP000600139"/>
    </source>
</evidence>
<keyword evidence="2" id="KW-1185">Reference proteome</keyword>
<proteinExistence type="predicted"/>
<dbReference type="AlphaFoldDB" id="A0A934VB62"/>
<organism evidence="1 2">
    <name type="scientific">Luteolibacter yonseiensis</name>
    <dbReference type="NCBI Taxonomy" id="1144680"/>
    <lineage>
        <taxon>Bacteria</taxon>
        <taxon>Pseudomonadati</taxon>
        <taxon>Verrucomicrobiota</taxon>
        <taxon>Verrucomicrobiia</taxon>
        <taxon>Verrucomicrobiales</taxon>
        <taxon>Verrucomicrobiaceae</taxon>
        <taxon>Luteolibacter</taxon>
    </lineage>
</organism>
<dbReference type="Proteomes" id="UP000600139">
    <property type="component" value="Unassembled WGS sequence"/>
</dbReference>
<evidence type="ECO:0000313" key="1">
    <source>
        <dbReference type="EMBL" id="MBK1815079.1"/>
    </source>
</evidence>
<name>A0A934VB62_9BACT</name>
<accession>A0A934VB62</accession>
<dbReference type="EMBL" id="JAENIK010000005">
    <property type="protein sequence ID" value="MBK1815079.1"/>
    <property type="molecule type" value="Genomic_DNA"/>
</dbReference>
<protein>
    <submittedName>
        <fullName evidence="1">Uncharacterized protein</fullName>
    </submittedName>
</protein>
<comment type="caution">
    <text evidence="1">The sequence shown here is derived from an EMBL/GenBank/DDBJ whole genome shotgun (WGS) entry which is preliminary data.</text>
</comment>
<reference evidence="1" key="1">
    <citation type="submission" date="2021-01" db="EMBL/GenBank/DDBJ databases">
        <title>Modified the classification status of verrucomicrobia.</title>
        <authorList>
            <person name="Feng X."/>
        </authorList>
    </citation>
    <scope>NUCLEOTIDE SEQUENCE</scope>
    <source>
        <strain evidence="1">JCM 18052</strain>
    </source>
</reference>
<sequence>MQLGMAGLAGCRTAVKQSSTVLRAGPFAVTVPVDWSRDAIIAKIPINPLHTPENWKLYQENEQYALKPGYSCRPGHWAIRLPAALPGGVPRSGEDPGDDPTAPQILIHKADEWRLTLTDGKHEESTVAETLRALREKMETAMDHEDPHLSPGYMDASMEFTCLKRRIGFTGGHGIRMVTQWTIEPDLMISGRLHYLFLGMSDDDSCQIIATFPLNLPGLPTEEKRSHLGRSTANYQDFSNTYDQYTSDAKKWLEQNAGNITPSLQTLDQMLESLVVRRWEQS</sequence>